<dbReference type="PROSITE" id="PS00166">
    <property type="entry name" value="ENOYL_COA_HYDRATASE"/>
    <property type="match status" value="1"/>
</dbReference>
<dbReference type="PANTHER" id="PTHR11941">
    <property type="entry name" value="ENOYL-COA HYDRATASE-RELATED"/>
    <property type="match status" value="1"/>
</dbReference>
<dbReference type="InterPro" id="IPR014748">
    <property type="entry name" value="Enoyl-CoA_hydra_C"/>
</dbReference>
<dbReference type="Gene3D" id="1.10.12.10">
    <property type="entry name" value="Lyase 2-enoyl-coa Hydratase, Chain A, domain 2"/>
    <property type="match status" value="1"/>
</dbReference>
<dbReference type="Gene3D" id="3.90.226.10">
    <property type="entry name" value="2-enoyl-CoA Hydratase, Chain A, domain 1"/>
    <property type="match status" value="1"/>
</dbReference>
<proteinExistence type="inferred from homology"/>
<protein>
    <submittedName>
        <fullName evidence="4">Enoyl-CoA hydratase/isomerase YngF</fullName>
    </submittedName>
</protein>
<dbReference type="Proteomes" id="UP000617979">
    <property type="component" value="Unassembled WGS sequence"/>
</dbReference>
<dbReference type="PANTHER" id="PTHR11941:SF54">
    <property type="entry name" value="ENOYL-COA HYDRATASE, MITOCHONDRIAL"/>
    <property type="match status" value="1"/>
</dbReference>
<dbReference type="EMBL" id="BMEX01000001">
    <property type="protein sequence ID" value="GGA32501.1"/>
    <property type="molecule type" value="Genomic_DNA"/>
</dbReference>
<gene>
    <name evidence="4" type="primary">yngF</name>
    <name evidence="4" type="ORF">GCM10007416_01350</name>
</gene>
<sequence length="258" mass="28213">MSLVEWERKEGISVLTLNRPEVFNALNLPALEQLREITEELRYSKATRVVVVTGAGKKAFCAGADLKERREFTEDQVRRYIHMIRETFHALASLPKPVIAAINGVAFGGGMELALACDLRIADEHAVMGLTETSLGIIPGAGGTQRLARLIGTARAKELIFTAKRINAWEAEKLNLLNQVATGGTVMEAAMETAARINENAPLALAQAKYAIDYGSETDLATGLAMETKAYEVLIPTKDRLEGLQAFKEKRKPVYVGE</sequence>
<keyword evidence="2" id="KW-0456">Lyase</keyword>
<dbReference type="InterPro" id="IPR001753">
    <property type="entry name" value="Enoyl-CoA_hydra/iso"/>
</dbReference>
<dbReference type="Pfam" id="PF00378">
    <property type="entry name" value="ECH_1"/>
    <property type="match status" value="1"/>
</dbReference>
<comment type="similarity">
    <text evidence="1 3">Belongs to the enoyl-CoA hydratase/isomerase family.</text>
</comment>
<organism evidence="4 5">
    <name type="scientific">Kroppenstedtia guangzhouensis</name>
    <dbReference type="NCBI Taxonomy" id="1274356"/>
    <lineage>
        <taxon>Bacteria</taxon>
        <taxon>Bacillati</taxon>
        <taxon>Bacillota</taxon>
        <taxon>Bacilli</taxon>
        <taxon>Bacillales</taxon>
        <taxon>Thermoactinomycetaceae</taxon>
        <taxon>Kroppenstedtia</taxon>
    </lineage>
</organism>
<evidence type="ECO:0000313" key="5">
    <source>
        <dbReference type="Proteomes" id="UP000617979"/>
    </source>
</evidence>
<dbReference type="InterPro" id="IPR029045">
    <property type="entry name" value="ClpP/crotonase-like_dom_sf"/>
</dbReference>
<dbReference type="InterPro" id="IPR018376">
    <property type="entry name" value="Enoyl-CoA_hyd/isom_CS"/>
</dbReference>
<accession>A0ABQ1FWB6</accession>
<evidence type="ECO:0000256" key="3">
    <source>
        <dbReference type="RuleBase" id="RU003707"/>
    </source>
</evidence>
<reference evidence="5" key="1">
    <citation type="journal article" date="2019" name="Int. J. Syst. Evol. Microbiol.">
        <title>The Global Catalogue of Microorganisms (GCM) 10K type strain sequencing project: providing services to taxonomists for standard genome sequencing and annotation.</title>
        <authorList>
            <consortium name="The Broad Institute Genomics Platform"/>
            <consortium name="The Broad Institute Genome Sequencing Center for Infectious Disease"/>
            <person name="Wu L."/>
            <person name="Ma J."/>
        </authorList>
    </citation>
    <scope>NUCLEOTIDE SEQUENCE [LARGE SCALE GENOMIC DNA]</scope>
    <source>
        <strain evidence="5">CGMCC 1.12404</strain>
    </source>
</reference>
<keyword evidence="5" id="KW-1185">Reference proteome</keyword>
<dbReference type="CDD" id="cd06558">
    <property type="entry name" value="crotonase-like"/>
    <property type="match status" value="1"/>
</dbReference>
<evidence type="ECO:0000256" key="1">
    <source>
        <dbReference type="ARBA" id="ARBA00005254"/>
    </source>
</evidence>
<name>A0ABQ1FWB6_9BACL</name>
<dbReference type="RefSeq" id="WP_188428763.1">
    <property type="nucleotide sequence ID" value="NZ_BMEX01000001.1"/>
</dbReference>
<comment type="caution">
    <text evidence="4">The sequence shown here is derived from an EMBL/GenBank/DDBJ whole genome shotgun (WGS) entry which is preliminary data.</text>
</comment>
<evidence type="ECO:0000256" key="2">
    <source>
        <dbReference type="ARBA" id="ARBA00023239"/>
    </source>
</evidence>
<evidence type="ECO:0000313" key="4">
    <source>
        <dbReference type="EMBL" id="GGA32501.1"/>
    </source>
</evidence>
<dbReference type="SUPFAM" id="SSF52096">
    <property type="entry name" value="ClpP/crotonase"/>
    <property type="match status" value="1"/>
</dbReference>